<evidence type="ECO:0000256" key="1">
    <source>
        <dbReference type="ARBA" id="ARBA00004141"/>
    </source>
</evidence>
<protein>
    <recommendedName>
        <fullName evidence="8">TMC domain-containing protein</fullName>
    </recommendedName>
</protein>
<dbReference type="eggNOG" id="ENOG502QPM8">
    <property type="taxonomic scope" value="Eukaryota"/>
</dbReference>
<dbReference type="PANTHER" id="PTHR23302">
    <property type="entry name" value="TRANSMEMBRANE CHANNEL-RELATED"/>
    <property type="match status" value="1"/>
</dbReference>
<keyword evidence="10" id="KW-1185">Reference proteome</keyword>
<gene>
    <name evidence="9" type="primary">100632188</name>
</gene>
<dbReference type="KEGG" id="aqu:100632188"/>
<keyword evidence="4 7" id="KW-1133">Transmembrane helix</keyword>
<evidence type="ECO:0000256" key="3">
    <source>
        <dbReference type="ARBA" id="ARBA00022692"/>
    </source>
</evidence>
<evidence type="ECO:0000256" key="5">
    <source>
        <dbReference type="ARBA" id="ARBA00023136"/>
    </source>
</evidence>
<feature type="transmembrane region" description="Helical" evidence="7">
    <location>
        <begin position="388"/>
        <end position="406"/>
    </location>
</feature>
<evidence type="ECO:0000256" key="2">
    <source>
        <dbReference type="ARBA" id="ARBA00006510"/>
    </source>
</evidence>
<feature type="transmembrane region" description="Helical" evidence="7">
    <location>
        <begin position="523"/>
        <end position="543"/>
    </location>
</feature>
<evidence type="ECO:0000256" key="4">
    <source>
        <dbReference type="ARBA" id="ARBA00022989"/>
    </source>
</evidence>
<feature type="transmembrane region" description="Helical" evidence="7">
    <location>
        <begin position="210"/>
        <end position="231"/>
    </location>
</feature>
<evidence type="ECO:0000256" key="6">
    <source>
        <dbReference type="SAM" id="MobiDB-lite"/>
    </source>
</evidence>
<name>A0A1X7VTB3_AMPQE</name>
<reference evidence="10" key="1">
    <citation type="journal article" date="2010" name="Nature">
        <title>The Amphimedon queenslandica genome and the evolution of animal complexity.</title>
        <authorList>
            <person name="Srivastava M."/>
            <person name="Simakov O."/>
            <person name="Chapman J."/>
            <person name="Fahey B."/>
            <person name="Gauthier M.E."/>
            <person name="Mitros T."/>
            <person name="Richards G.S."/>
            <person name="Conaco C."/>
            <person name="Dacre M."/>
            <person name="Hellsten U."/>
            <person name="Larroux C."/>
            <person name="Putnam N.H."/>
            <person name="Stanke M."/>
            <person name="Adamska M."/>
            <person name="Darling A."/>
            <person name="Degnan S.M."/>
            <person name="Oakley T.H."/>
            <person name="Plachetzki D.C."/>
            <person name="Zhai Y."/>
            <person name="Adamski M."/>
            <person name="Calcino A."/>
            <person name="Cummins S.F."/>
            <person name="Goodstein D.M."/>
            <person name="Harris C."/>
            <person name="Jackson D.J."/>
            <person name="Leys S.P."/>
            <person name="Shu S."/>
            <person name="Woodcroft B.J."/>
            <person name="Vervoort M."/>
            <person name="Kosik K.S."/>
            <person name="Manning G."/>
            <person name="Degnan B.M."/>
            <person name="Rokhsar D.S."/>
        </authorList>
    </citation>
    <scope>NUCLEOTIDE SEQUENCE [LARGE SCALE GENOMIC DNA]</scope>
</reference>
<feature type="transmembrane region" description="Helical" evidence="7">
    <location>
        <begin position="807"/>
        <end position="827"/>
    </location>
</feature>
<sequence length="915" mass="102942">MDSIHVNQFPTEIEDLESVSNQPDPQTPQKAVKLEDIVRDVLDTRPAVLAARAGGTIGGGIDRGDASRWSLPSTVRRKASEQSLRVKTGNRRSRSLHGHQLMKERTQQQPTIASDIIITDIEVEGDTVFQRNEDLRKSSALLRHRLAERRKQTVVYERGVRTSCWDDLRHVKWPKIKSRLQVIASQELWKGHLKEVEGLFGTTVVSYFVFLRWIFIMNVLIFLLWFGMICIPQFVYQGSNSVNQVSNITCVLEQPLTDMRCSNESLNRTTATVFSAPVNCLLMQESDGDMMLGIIRIRECNVGNGIATGEGGNELVVSPELIDSSCEVIDRNAGNNITSYSVCIGVKARVEWYQHILDFISGTGFFNETILFHGVYSSKVGRYDLSLAFLFMTAVIYVVAVLLLVYKMGHAFNESYVEFGSTRKINFCNKLFTAWDFNITDPKTAKLRQAHIRTEFHEELLDLQAREVKRSNKKLALVIVIRFWTNFFVLMTLVGAGFAIYFSAAYELQILQAGVEIPLIGEYLSAIVISILNAILPLVFQLVAKLEQYKTSTGAVRITLIRTVMVRLSSLIVLLGSLFLVITECIQPVVETGDQCTISSIANTFTNTSLNITQTCPQCWETFIGQQFYKLGVTNLFVSIISTILVESGRHFSSHVIVHLKWKNLGEKFSRFVTKGNFNIPKSILDLIYTQSLLWLGFLFAPLLPFIVLITSILLFYVKKYSLIWNLEPDKKGFQRSARTNFIFLFLMLLALFASVVPVMYAAIQLRPSESCGPFRGQETMYQSLTNLIDGGTCTARIVVDFFTSSAFIVPLIIILVLSCYALYVILKAREARFLLIKKQLILEGANVTHIVGNLNDALQELAETRDTTEQKLPLSEVIKRRSHLLSKASSEAPEMPLSPHTPDPISPATIDTAL</sequence>
<dbReference type="FunCoup" id="A0A1X7VTB3">
    <property type="interactions" value="22"/>
</dbReference>
<dbReference type="EnsemblMetazoa" id="Aqu2.1.43332_001">
    <property type="protein sequence ID" value="Aqu2.1.43332_001"/>
    <property type="gene ID" value="Aqu2.1.43332"/>
</dbReference>
<dbReference type="Proteomes" id="UP000007879">
    <property type="component" value="Unassembled WGS sequence"/>
</dbReference>
<proteinExistence type="inferred from homology"/>
<dbReference type="OrthoDB" id="1936208at2759"/>
<dbReference type="AlphaFoldDB" id="A0A1X7VTB3"/>
<dbReference type="PANTHER" id="PTHR23302:SF24">
    <property type="entry name" value="TMC DOMAIN-CONTAINING PROTEIN"/>
    <property type="match status" value="1"/>
</dbReference>
<dbReference type="STRING" id="400682.A0A1X7VTB3"/>
<evidence type="ECO:0000256" key="7">
    <source>
        <dbReference type="SAM" id="Phobius"/>
    </source>
</evidence>
<reference evidence="9" key="2">
    <citation type="submission" date="2017-05" db="UniProtKB">
        <authorList>
            <consortium name="EnsemblMetazoa"/>
        </authorList>
    </citation>
    <scope>IDENTIFICATION</scope>
</reference>
<keyword evidence="3 7" id="KW-0812">Transmembrane</keyword>
<comment type="subcellular location">
    <subcellularLocation>
        <location evidence="1">Membrane</location>
        <topology evidence="1">Multi-pass membrane protein</topology>
    </subcellularLocation>
</comment>
<accession>A0A1X7VTB3</accession>
<organism evidence="9">
    <name type="scientific">Amphimedon queenslandica</name>
    <name type="common">Sponge</name>
    <dbReference type="NCBI Taxonomy" id="400682"/>
    <lineage>
        <taxon>Eukaryota</taxon>
        <taxon>Metazoa</taxon>
        <taxon>Porifera</taxon>
        <taxon>Demospongiae</taxon>
        <taxon>Heteroscleromorpha</taxon>
        <taxon>Haplosclerida</taxon>
        <taxon>Niphatidae</taxon>
        <taxon>Amphimedon</taxon>
    </lineage>
</organism>
<evidence type="ECO:0000313" key="10">
    <source>
        <dbReference type="Proteomes" id="UP000007879"/>
    </source>
</evidence>
<feature type="transmembrane region" description="Helical" evidence="7">
    <location>
        <begin position="693"/>
        <end position="718"/>
    </location>
</feature>
<feature type="transmembrane region" description="Helical" evidence="7">
    <location>
        <begin position="742"/>
        <end position="764"/>
    </location>
</feature>
<evidence type="ECO:0000313" key="9">
    <source>
        <dbReference type="EnsemblMetazoa" id="Aqu2.1.43332_001"/>
    </source>
</evidence>
<evidence type="ECO:0000259" key="8">
    <source>
        <dbReference type="Pfam" id="PF07810"/>
    </source>
</evidence>
<dbReference type="EnsemblMetazoa" id="XM_003382792.3">
    <property type="protein sequence ID" value="XP_003382840.1"/>
    <property type="gene ID" value="LOC100632188"/>
</dbReference>
<comment type="similarity">
    <text evidence="2">Belongs to the TMC family.</text>
</comment>
<dbReference type="InParanoid" id="A0A1X7VTB3"/>
<dbReference type="OMA" id="YIAVFYL"/>
<feature type="transmembrane region" description="Helical" evidence="7">
    <location>
        <begin position="475"/>
        <end position="503"/>
    </location>
</feature>
<feature type="transmembrane region" description="Helical" evidence="7">
    <location>
        <begin position="356"/>
        <end position="376"/>
    </location>
</feature>
<feature type="domain" description="TMC" evidence="8">
    <location>
        <begin position="619"/>
        <end position="736"/>
    </location>
</feature>
<dbReference type="InterPro" id="IPR038900">
    <property type="entry name" value="TMC"/>
</dbReference>
<dbReference type="Pfam" id="PF07810">
    <property type="entry name" value="TMC"/>
    <property type="match status" value="1"/>
</dbReference>
<keyword evidence="5 7" id="KW-0472">Membrane</keyword>
<dbReference type="GO" id="GO:0005886">
    <property type="term" value="C:plasma membrane"/>
    <property type="evidence" value="ECO:0007669"/>
    <property type="project" value="InterPro"/>
</dbReference>
<feature type="transmembrane region" description="Helical" evidence="7">
    <location>
        <begin position="564"/>
        <end position="582"/>
    </location>
</feature>
<feature type="region of interest" description="Disordered" evidence="6">
    <location>
        <begin position="890"/>
        <end position="915"/>
    </location>
</feature>
<dbReference type="GO" id="GO:0008381">
    <property type="term" value="F:mechanosensitive monoatomic ion channel activity"/>
    <property type="evidence" value="ECO:0007669"/>
    <property type="project" value="TreeGrafter"/>
</dbReference>
<dbReference type="InterPro" id="IPR012496">
    <property type="entry name" value="TMC_dom"/>
</dbReference>